<proteinExistence type="predicted"/>
<keyword evidence="3" id="KW-1185">Reference proteome</keyword>
<organism evidence="2 3">
    <name type="scientific">Formimonas warabiya</name>
    <dbReference type="NCBI Taxonomy" id="1761012"/>
    <lineage>
        <taxon>Bacteria</taxon>
        <taxon>Bacillati</taxon>
        <taxon>Bacillota</taxon>
        <taxon>Clostridia</taxon>
        <taxon>Eubacteriales</taxon>
        <taxon>Peptococcaceae</taxon>
        <taxon>Candidatus Formimonas</taxon>
    </lineage>
</organism>
<evidence type="ECO:0000313" key="3">
    <source>
        <dbReference type="Proteomes" id="UP000323521"/>
    </source>
</evidence>
<dbReference type="CDD" id="cd13225">
    <property type="entry name" value="PH-like_bacteria"/>
    <property type="match status" value="1"/>
</dbReference>
<sequence>MADVQPNKIFSFYNEVPVPDEIQSFLSASEKVEFAVKTVRDVAVFTDKRILVVDKQGLTGKKIEYYSIPFKNIVTYAIETAGTFDLDSEIKLVLSGGLHIELKFFKDKSLANLLLRVYHLINKFVIG</sequence>
<dbReference type="AlphaFoldDB" id="A0A3G1KWS8"/>
<evidence type="ECO:0000259" key="1">
    <source>
        <dbReference type="Pfam" id="PF08000"/>
    </source>
</evidence>
<name>A0A3G1KWS8_FORW1</name>
<dbReference type="KEGG" id="fwa:DCMF_20450"/>
<protein>
    <recommendedName>
        <fullName evidence="1">Bacterial Pleckstrin homology domain-containing protein</fullName>
    </recommendedName>
</protein>
<dbReference type="OrthoDB" id="9803613at2"/>
<dbReference type="PANTHER" id="PTHR35796:SF3">
    <property type="entry name" value="BHLH DOMAIN-CONTAINING PROTEIN"/>
    <property type="match status" value="1"/>
</dbReference>
<dbReference type="PANTHER" id="PTHR35796">
    <property type="entry name" value="HYPOTHETICAL CYTOSOLIC PROTEIN"/>
    <property type="match status" value="1"/>
</dbReference>
<accession>A0A3G1KWS8</accession>
<feature type="domain" description="Bacterial Pleckstrin homology" evidence="1">
    <location>
        <begin position="14"/>
        <end position="113"/>
    </location>
</feature>
<dbReference type="InterPro" id="IPR037063">
    <property type="entry name" value="PHb_sf"/>
</dbReference>
<dbReference type="SUPFAM" id="SSF50729">
    <property type="entry name" value="PH domain-like"/>
    <property type="match status" value="1"/>
</dbReference>
<dbReference type="RefSeq" id="WP_148136142.1">
    <property type="nucleotide sequence ID" value="NZ_CP017634.1"/>
</dbReference>
<dbReference type="InterPro" id="IPR012544">
    <property type="entry name" value="PHb"/>
</dbReference>
<evidence type="ECO:0000313" key="2">
    <source>
        <dbReference type="EMBL" id="ATW26819.1"/>
    </source>
</evidence>
<dbReference type="EMBL" id="CP017634">
    <property type="protein sequence ID" value="ATW26819.1"/>
    <property type="molecule type" value="Genomic_DNA"/>
</dbReference>
<gene>
    <name evidence="2" type="ORF">DCMF_20450</name>
</gene>
<reference evidence="2 3" key="1">
    <citation type="submission" date="2016-10" db="EMBL/GenBank/DDBJ databases">
        <title>Complete Genome Sequence of Peptococcaceae strain DCMF.</title>
        <authorList>
            <person name="Edwards R.J."/>
            <person name="Holland S.I."/>
            <person name="Deshpande N.P."/>
            <person name="Wong Y.K."/>
            <person name="Ertan H."/>
            <person name="Manefield M."/>
            <person name="Russell T.L."/>
            <person name="Lee M.J."/>
        </authorList>
    </citation>
    <scope>NUCLEOTIDE SEQUENCE [LARGE SCALE GENOMIC DNA]</scope>
    <source>
        <strain evidence="2 3">DCMF</strain>
    </source>
</reference>
<dbReference type="Proteomes" id="UP000323521">
    <property type="component" value="Chromosome"/>
</dbReference>
<dbReference type="Pfam" id="PF08000">
    <property type="entry name" value="bPH_1"/>
    <property type="match status" value="1"/>
</dbReference>
<dbReference type="Gene3D" id="2.30.29.50">
    <property type="entry name" value="Bacterial Pleckstrin homology domain"/>
    <property type="match status" value="1"/>
</dbReference>